<sequence>MWARVLGRRIRCSSLDRATNMVQRRFISEIFVSRLSYYTTDEEFEKTFSRFGDIKEARLIRDARTQRPKGYGFIAYASDAEAKKAMKAMDGRILCGRLIFVELAKSNPTSQS</sequence>
<dbReference type="GO" id="GO:0071011">
    <property type="term" value="C:precatalytic spliceosome"/>
    <property type="evidence" value="ECO:0007669"/>
    <property type="project" value="TreeGrafter"/>
</dbReference>
<dbReference type="PROSITE" id="PS50102">
    <property type="entry name" value="RRM"/>
    <property type="match status" value="1"/>
</dbReference>
<evidence type="ECO:0000256" key="3">
    <source>
        <dbReference type="PROSITE-ProRule" id="PRU00176"/>
    </source>
</evidence>
<protein>
    <recommendedName>
        <fullName evidence="4">RRM domain-containing protein</fullName>
    </recommendedName>
</protein>
<dbReference type="GO" id="GO:0000398">
    <property type="term" value="P:mRNA splicing, via spliceosome"/>
    <property type="evidence" value="ECO:0007669"/>
    <property type="project" value="TreeGrafter"/>
</dbReference>
<dbReference type="GO" id="GO:0005685">
    <property type="term" value="C:U1 snRNP"/>
    <property type="evidence" value="ECO:0007669"/>
    <property type="project" value="TreeGrafter"/>
</dbReference>
<dbReference type="CDD" id="cd00590">
    <property type="entry name" value="RRM_SF"/>
    <property type="match status" value="1"/>
</dbReference>
<feature type="domain" description="RRM" evidence="4">
    <location>
        <begin position="28"/>
        <end position="106"/>
    </location>
</feature>
<proteinExistence type="predicted"/>
<keyword evidence="2" id="KW-0539">Nucleus</keyword>
<dbReference type="SUPFAM" id="SSF54928">
    <property type="entry name" value="RNA-binding domain, RBD"/>
    <property type="match status" value="1"/>
</dbReference>
<name>A0A9D5BXG7_9LILI</name>
<comment type="subcellular location">
    <subcellularLocation>
        <location evidence="1">Nucleus</location>
    </subcellularLocation>
</comment>
<dbReference type="Proteomes" id="UP001085076">
    <property type="component" value="Miscellaneous, Linkage group lg10"/>
</dbReference>
<comment type="caution">
    <text evidence="5">The sequence shown here is derived from an EMBL/GenBank/DDBJ whole genome shotgun (WGS) entry which is preliminary data.</text>
</comment>
<dbReference type="AlphaFoldDB" id="A0A9D5BXG7"/>
<keyword evidence="3" id="KW-0694">RNA-binding</keyword>
<dbReference type="InterPro" id="IPR035979">
    <property type="entry name" value="RBD_domain_sf"/>
</dbReference>
<dbReference type="Gene3D" id="3.30.70.330">
    <property type="match status" value="1"/>
</dbReference>
<dbReference type="PANTHER" id="PTHR13952:SF21">
    <property type="entry name" value="POLYNUCLEOTIDE ADENYLYLTRANSFERASE DOMAIN_RNA RECOGNITION MOTIF PROTEIN-RELATED"/>
    <property type="match status" value="1"/>
</dbReference>
<evidence type="ECO:0000256" key="1">
    <source>
        <dbReference type="ARBA" id="ARBA00004123"/>
    </source>
</evidence>
<dbReference type="OrthoDB" id="439808at2759"/>
<organism evidence="5 6">
    <name type="scientific">Dioscorea zingiberensis</name>
    <dbReference type="NCBI Taxonomy" id="325984"/>
    <lineage>
        <taxon>Eukaryota</taxon>
        <taxon>Viridiplantae</taxon>
        <taxon>Streptophyta</taxon>
        <taxon>Embryophyta</taxon>
        <taxon>Tracheophyta</taxon>
        <taxon>Spermatophyta</taxon>
        <taxon>Magnoliopsida</taxon>
        <taxon>Liliopsida</taxon>
        <taxon>Dioscoreales</taxon>
        <taxon>Dioscoreaceae</taxon>
        <taxon>Dioscorea</taxon>
    </lineage>
</organism>
<dbReference type="GO" id="GO:0030619">
    <property type="term" value="F:U1 snRNA binding"/>
    <property type="evidence" value="ECO:0007669"/>
    <property type="project" value="TreeGrafter"/>
</dbReference>
<dbReference type="InterPro" id="IPR012677">
    <property type="entry name" value="Nucleotide-bd_a/b_plait_sf"/>
</dbReference>
<dbReference type="GO" id="GO:0003729">
    <property type="term" value="F:mRNA binding"/>
    <property type="evidence" value="ECO:0007669"/>
    <property type="project" value="TreeGrafter"/>
</dbReference>
<dbReference type="PANTHER" id="PTHR13952">
    <property type="entry name" value="U1 SMALL NUCLEAR RIBONUCLEOPROTEIN 70 KD"/>
    <property type="match status" value="1"/>
</dbReference>
<evidence type="ECO:0000256" key="2">
    <source>
        <dbReference type="ARBA" id="ARBA00023242"/>
    </source>
</evidence>
<dbReference type="GO" id="GO:0071004">
    <property type="term" value="C:U2-type prespliceosome"/>
    <property type="evidence" value="ECO:0007669"/>
    <property type="project" value="TreeGrafter"/>
</dbReference>
<dbReference type="EMBL" id="JAGGNH010000010">
    <property type="protein sequence ID" value="KAJ0962336.1"/>
    <property type="molecule type" value="Genomic_DNA"/>
</dbReference>
<reference evidence="5" key="1">
    <citation type="submission" date="2021-03" db="EMBL/GenBank/DDBJ databases">
        <authorList>
            <person name="Li Z."/>
            <person name="Yang C."/>
        </authorList>
    </citation>
    <scope>NUCLEOTIDE SEQUENCE</scope>
    <source>
        <strain evidence="5">Dzin_1.0</strain>
        <tissue evidence="5">Leaf</tissue>
    </source>
</reference>
<evidence type="ECO:0000313" key="5">
    <source>
        <dbReference type="EMBL" id="KAJ0962336.1"/>
    </source>
</evidence>
<dbReference type="SMART" id="SM00360">
    <property type="entry name" value="RRM"/>
    <property type="match status" value="1"/>
</dbReference>
<evidence type="ECO:0000259" key="4">
    <source>
        <dbReference type="PROSITE" id="PS50102"/>
    </source>
</evidence>
<evidence type="ECO:0000313" key="6">
    <source>
        <dbReference type="Proteomes" id="UP001085076"/>
    </source>
</evidence>
<accession>A0A9D5BXG7</accession>
<gene>
    <name evidence="5" type="ORF">J5N97_030164</name>
</gene>
<keyword evidence="6" id="KW-1185">Reference proteome</keyword>
<dbReference type="InterPro" id="IPR000504">
    <property type="entry name" value="RRM_dom"/>
</dbReference>
<reference evidence="5" key="2">
    <citation type="journal article" date="2022" name="Hortic Res">
        <title>The genome of Dioscorea zingiberensis sheds light on the biosynthesis, origin and evolution of the medicinally important diosgenin saponins.</title>
        <authorList>
            <person name="Li Y."/>
            <person name="Tan C."/>
            <person name="Li Z."/>
            <person name="Guo J."/>
            <person name="Li S."/>
            <person name="Chen X."/>
            <person name="Wang C."/>
            <person name="Dai X."/>
            <person name="Yang H."/>
            <person name="Song W."/>
            <person name="Hou L."/>
            <person name="Xu J."/>
            <person name="Tong Z."/>
            <person name="Xu A."/>
            <person name="Yuan X."/>
            <person name="Wang W."/>
            <person name="Yang Q."/>
            <person name="Chen L."/>
            <person name="Sun Z."/>
            <person name="Wang K."/>
            <person name="Pan B."/>
            <person name="Chen J."/>
            <person name="Bao Y."/>
            <person name="Liu F."/>
            <person name="Qi X."/>
            <person name="Gang D.R."/>
            <person name="Wen J."/>
            <person name="Li J."/>
        </authorList>
    </citation>
    <scope>NUCLEOTIDE SEQUENCE</scope>
    <source>
        <strain evidence="5">Dzin_1.0</strain>
    </source>
</reference>
<dbReference type="InterPro" id="IPR051183">
    <property type="entry name" value="U1_U11-U12_snRNP_70-35kDa"/>
</dbReference>
<dbReference type="Pfam" id="PF00076">
    <property type="entry name" value="RRM_1"/>
    <property type="match status" value="1"/>
</dbReference>